<comment type="caution">
    <text evidence="1">The sequence shown here is derived from an EMBL/GenBank/DDBJ whole genome shotgun (WGS) entry which is preliminary data.</text>
</comment>
<name>A0A2I1HSU0_9GLOM</name>
<gene>
    <name evidence="1" type="ORF">RhiirA4_487576</name>
</gene>
<sequence>KRKYENDLIEDKNDNGSIKRKKLFENKNNEEIKFDIDINFNNNEYITVENNFDIDL</sequence>
<organism evidence="1 2">
    <name type="scientific">Rhizophagus irregularis</name>
    <dbReference type="NCBI Taxonomy" id="588596"/>
    <lineage>
        <taxon>Eukaryota</taxon>
        <taxon>Fungi</taxon>
        <taxon>Fungi incertae sedis</taxon>
        <taxon>Mucoromycota</taxon>
        <taxon>Glomeromycotina</taxon>
        <taxon>Glomeromycetes</taxon>
        <taxon>Glomerales</taxon>
        <taxon>Glomeraceae</taxon>
        <taxon>Rhizophagus</taxon>
    </lineage>
</organism>
<accession>A0A2I1HSU0</accession>
<evidence type="ECO:0000313" key="2">
    <source>
        <dbReference type="Proteomes" id="UP000234323"/>
    </source>
</evidence>
<feature type="non-terminal residue" evidence="1">
    <location>
        <position position="1"/>
    </location>
</feature>
<proteinExistence type="predicted"/>
<evidence type="ECO:0000313" key="1">
    <source>
        <dbReference type="EMBL" id="PKY61922.1"/>
    </source>
</evidence>
<dbReference type="Proteomes" id="UP000234323">
    <property type="component" value="Unassembled WGS sequence"/>
</dbReference>
<protein>
    <submittedName>
        <fullName evidence="1">Uncharacterized protein</fullName>
    </submittedName>
</protein>
<reference evidence="1 2" key="1">
    <citation type="submission" date="2015-10" db="EMBL/GenBank/DDBJ databases">
        <title>Genome analyses suggest a sexual origin of heterokaryosis in a supposedly ancient asexual fungus.</title>
        <authorList>
            <person name="Ropars J."/>
            <person name="Sedzielewska K."/>
            <person name="Noel J."/>
            <person name="Charron P."/>
            <person name="Farinelli L."/>
            <person name="Marton T."/>
            <person name="Kruger M."/>
            <person name="Pelin A."/>
            <person name="Brachmann A."/>
            <person name="Corradi N."/>
        </authorList>
    </citation>
    <scope>NUCLEOTIDE SEQUENCE [LARGE SCALE GENOMIC DNA]</scope>
    <source>
        <strain evidence="1 2">A4</strain>
    </source>
</reference>
<dbReference type="AlphaFoldDB" id="A0A2I1HSU0"/>
<keyword evidence="2" id="KW-1185">Reference proteome</keyword>
<dbReference type="EMBL" id="LLXI01006098">
    <property type="protein sequence ID" value="PKY61922.1"/>
    <property type="molecule type" value="Genomic_DNA"/>
</dbReference>